<gene>
    <name evidence="4" type="ORF">F3Y22_tig00110332pilonHSYRG01042</name>
</gene>
<dbReference type="Pfam" id="PF05641">
    <property type="entry name" value="Agenet"/>
    <property type="match status" value="1"/>
</dbReference>
<dbReference type="AlphaFoldDB" id="A0A6A3AWN9"/>
<dbReference type="InterPro" id="IPR008395">
    <property type="entry name" value="Agenet-like_dom"/>
</dbReference>
<dbReference type="InterPro" id="IPR005491">
    <property type="entry name" value="ENT_dom"/>
</dbReference>
<dbReference type="Pfam" id="PF03735">
    <property type="entry name" value="ENT"/>
    <property type="match status" value="1"/>
</dbReference>
<evidence type="ECO:0000256" key="1">
    <source>
        <dbReference type="ARBA" id="ARBA00004123"/>
    </source>
</evidence>
<name>A0A6A3AWN9_HIBSY</name>
<dbReference type="EMBL" id="VEPZ02000937">
    <property type="protein sequence ID" value="KAE8709174.1"/>
    <property type="molecule type" value="Genomic_DNA"/>
</dbReference>
<dbReference type="SUPFAM" id="SSF158639">
    <property type="entry name" value="ENT-like"/>
    <property type="match status" value="1"/>
</dbReference>
<dbReference type="CDD" id="cd20406">
    <property type="entry name" value="Tudor_Agenet_AtDUF_rpt2_4"/>
    <property type="match status" value="1"/>
</dbReference>
<dbReference type="PANTHER" id="PTHR31917">
    <property type="entry name" value="AGENET DOMAIN-CONTAINING PROTEIN-RELATED"/>
    <property type="match status" value="1"/>
</dbReference>
<feature type="domain" description="ENT" evidence="3">
    <location>
        <begin position="270"/>
        <end position="357"/>
    </location>
</feature>
<evidence type="ECO:0000259" key="3">
    <source>
        <dbReference type="PROSITE" id="PS51138"/>
    </source>
</evidence>
<proteinExistence type="predicted"/>
<sequence length="379" mass="41821">MRLNKGSKVEVLTKEEVPTGAWRCAEIISGNGHTYIVKYGWFPVTGEAAEMKRVPRKAIRPCPPPLNGDDNWVCGDVVEVFDELCWKPAAIVRVLGGNYFSVRILGSSGQLKAHQSRLRVRQSWEDGNWFLVGKGSSNSTGPQKRKRSSIGFSDGGVQKKRVFEKGSNGIQRIIIRLPSPASEKVDAFVSPNNILGERCMPSFNRIDDTMSCASSVGSCSGLGNNGLNLSPNFVSNGCENLEEDYQSDADSNPNVRFQEEGSYFSTSVELGYDLHKSELHAYQKALGALHASGPLTWDEEEKVTNLRRSLNISNDEHLMELRKLRDNGSSSIVLNAAMTERGASVYIMYNGREFMLRVGSFEWVSLVCYCTSVNAAIGD</sequence>
<accession>A0A6A3AWN9</accession>
<dbReference type="PROSITE" id="PS51138">
    <property type="entry name" value="ENT"/>
    <property type="match status" value="1"/>
</dbReference>
<dbReference type="Gene3D" id="1.10.1240.40">
    <property type="entry name" value="ENT domain"/>
    <property type="match status" value="1"/>
</dbReference>
<dbReference type="Proteomes" id="UP000436088">
    <property type="component" value="Unassembled WGS sequence"/>
</dbReference>
<dbReference type="SMART" id="SM00743">
    <property type="entry name" value="Agenet"/>
    <property type="match status" value="2"/>
</dbReference>
<dbReference type="InterPro" id="IPR014002">
    <property type="entry name" value="Agenet_dom_plant"/>
</dbReference>
<dbReference type="InterPro" id="IPR036142">
    <property type="entry name" value="ENT_dom-like_sf"/>
</dbReference>
<dbReference type="PANTHER" id="PTHR31917:SF140">
    <property type="entry name" value="ENT DOMAIN-CONTAINING PROTEIN"/>
    <property type="match status" value="1"/>
</dbReference>
<organism evidence="4 5">
    <name type="scientific">Hibiscus syriacus</name>
    <name type="common">Rose of Sharon</name>
    <dbReference type="NCBI Taxonomy" id="106335"/>
    <lineage>
        <taxon>Eukaryota</taxon>
        <taxon>Viridiplantae</taxon>
        <taxon>Streptophyta</taxon>
        <taxon>Embryophyta</taxon>
        <taxon>Tracheophyta</taxon>
        <taxon>Spermatophyta</taxon>
        <taxon>Magnoliopsida</taxon>
        <taxon>eudicotyledons</taxon>
        <taxon>Gunneridae</taxon>
        <taxon>Pentapetalae</taxon>
        <taxon>rosids</taxon>
        <taxon>malvids</taxon>
        <taxon>Malvales</taxon>
        <taxon>Malvaceae</taxon>
        <taxon>Malvoideae</taxon>
        <taxon>Hibiscus</taxon>
    </lineage>
</organism>
<dbReference type="SMART" id="SM01191">
    <property type="entry name" value="ENT"/>
    <property type="match status" value="1"/>
</dbReference>
<dbReference type="GO" id="GO:0005634">
    <property type="term" value="C:nucleus"/>
    <property type="evidence" value="ECO:0007669"/>
    <property type="project" value="UniProtKB-SubCell"/>
</dbReference>
<reference evidence="4" key="1">
    <citation type="submission" date="2019-09" db="EMBL/GenBank/DDBJ databases">
        <title>Draft genome information of white flower Hibiscus syriacus.</title>
        <authorList>
            <person name="Kim Y.-M."/>
        </authorList>
    </citation>
    <scope>NUCLEOTIDE SEQUENCE [LARGE SCALE GENOMIC DNA]</scope>
    <source>
        <strain evidence="4">YM2019G1</strain>
    </source>
</reference>
<keyword evidence="2" id="KW-0539">Nucleus</keyword>
<comment type="caution">
    <text evidence="4">The sequence shown here is derived from an EMBL/GenBank/DDBJ whole genome shotgun (WGS) entry which is preliminary data.</text>
</comment>
<keyword evidence="5" id="KW-1185">Reference proteome</keyword>
<evidence type="ECO:0000313" key="5">
    <source>
        <dbReference type="Proteomes" id="UP000436088"/>
    </source>
</evidence>
<protein>
    <submittedName>
        <fullName evidence="4">Cytochrome c1-1</fullName>
    </submittedName>
</protein>
<evidence type="ECO:0000313" key="4">
    <source>
        <dbReference type="EMBL" id="KAE8709174.1"/>
    </source>
</evidence>
<evidence type="ECO:0000256" key="2">
    <source>
        <dbReference type="ARBA" id="ARBA00023242"/>
    </source>
</evidence>
<comment type="subcellular location">
    <subcellularLocation>
        <location evidence="1">Nucleus</location>
    </subcellularLocation>
</comment>